<dbReference type="Proteomes" id="UP000016368">
    <property type="component" value="Unassembled WGS sequence"/>
</dbReference>
<evidence type="ECO:0000256" key="2">
    <source>
        <dbReference type="ARBA" id="ARBA00034247"/>
    </source>
</evidence>
<evidence type="ECO:0000313" key="7">
    <source>
        <dbReference type="EMBL" id="EGI77815.1"/>
    </source>
</evidence>
<sequence length="461" mass="50857">MTAHFLDQHASRQAGSASPDAAEPSVAQRHWAWEVPRDFRPLAGSLIRRIVLLAVLCMALVLAGQTWYLLRQHEERFATQVDGIVRTSVPQLATALWDIELESVQRQVQAISTLPEVGHVRLRTATGPVFMAGDPAAREAATVVRRMDILPLPGQGSTSLPLGQLEIVGNPRYVLGEVRASAVQVLLGYGVYTTLVCLLVTWLLRRRLQQPLEEMARFAAELTPDHLMTPPPRQRAAPQRGRDEIDLLADGFVKLQAGLREHIDGLDEKVAQRTDELQRLVDEVYRLSRTDAVTGCWNRRTLDERLPLEVERVQRYGRPLSLLQVSIDRFRERRQELGPTLTDDLLREVARIGRLVLRNEVDWLAREDGGQFVIVLPETDLSEAMRVAERLRLGVAAIGTGCGQSAAGSAGSTGPEANKRLSASVGVAQYRSGEPVHQLLARAAEGVRQAQAAGGDRLASV</sequence>
<keyword evidence="4" id="KW-0472">Membrane</keyword>
<dbReference type="PANTHER" id="PTHR45138">
    <property type="entry name" value="REGULATORY COMPONENTS OF SENSORY TRANSDUCTION SYSTEM"/>
    <property type="match status" value="1"/>
</dbReference>
<name>F3KRB4_9BURK</name>
<evidence type="ECO:0000256" key="1">
    <source>
        <dbReference type="ARBA" id="ARBA00012528"/>
    </source>
</evidence>
<feature type="domain" description="HAMP" evidence="5">
    <location>
        <begin position="206"/>
        <end position="264"/>
    </location>
</feature>
<dbReference type="GO" id="GO:0016020">
    <property type="term" value="C:membrane"/>
    <property type="evidence" value="ECO:0007669"/>
    <property type="project" value="InterPro"/>
</dbReference>
<dbReference type="STRING" id="887062.HGR_04948"/>
<dbReference type="GO" id="GO:0007165">
    <property type="term" value="P:signal transduction"/>
    <property type="evidence" value="ECO:0007669"/>
    <property type="project" value="InterPro"/>
</dbReference>
<keyword evidence="4" id="KW-1133">Transmembrane helix</keyword>
<dbReference type="EMBL" id="AEGR01000042">
    <property type="protein sequence ID" value="EGI77815.1"/>
    <property type="molecule type" value="Genomic_DNA"/>
</dbReference>
<accession>F3KRB4</accession>
<dbReference type="SUPFAM" id="SSF55073">
    <property type="entry name" value="Nucleotide cyclase"/>
    <property type="match status" value="1"/>
</dbReference>
<keyword evidence="8" id="KW-1185">Reference proteome</keyword>
<dbReference type="InterPro" id="IPR043128">
    <property type="entry name" value="Rev_trsase/Diguanyl_cyclase"/>
</dbReference>
<reference evidence="7 8" key="1">
    <citation type="journal article" date="2011" name="EMBO J.">
        <title>Structural diversity of bacterial flagellar motors.</title>
        <authorList>
            <person name="Chen S."/>
            <person name="Beeby M."/>
            <person name="Murphy G.E."/>
            <person name="Leadbetter J.R."/>
            <person name="Hendrixson D.R."/>
            <person name="Briegel A."/>
            <person name="Li Z."/>
            <person name="Shi J."/>
            <person name="Tocheva E.I."/>
            <person name="Muller A."/>
            <person name="Dobro M.J."/>
            <person name="Jensen G.J."/>
        </authorList>
    </citation>
    <scope>NUCLEOTIDE SEQUENCE [LARGE SCALE GENOMIC DNA]</scope>
    <source>
        <strain evidence="7 8">ATCC 19624</strain>
    </source>
</reference>
<keyword evidence="4" id="KW-0812">Transmembrane</keyword>
<dbReference type="InterPro" id="IPR003660">
    <property type="entry name" value="HAMP_dom"/>
</dbReference>
<comment type="catalytic activity">
    <reaction evidence="2">
        <text>2 GTP = 3',3'-c-di-GMP + 2 diphosphate</text>
        <dbReference type="Rhea" id="RHEA:24898"/>
        <dbReference type="ChEBI" id="CHEBI:33019"/>
        <dbReference type="ChEBI" id="CHEBI:37565"/>
        <dbReference type="ChEBI" id="CHEBI:58805"/>
        <dbReference type="EC" id="2.7.7.65"/>
    </reaction>
</comment>
<dbReference type="SMART" id="SM00267">
    <property type="entry name" value="GGDEF"/>
    <property type="match status" value="1"/>
</dbReference>
<dbReference type="EC" id="2.7.7.65" evidence="1"/>
<dbReference type="PROSITE" id="PS50885">
    <property type="entry name" value="HAMP"/>
    <property type="match status" value="1"/>
</dbReference>
<evidence type="ECO:0000259" key="6">
    <source>
        <dbReference type="PROSITE" id="PS50887"/>
    </source>
</evidence>
<feature type="transmembrane region" description="Helical" evidence="4">
    <location>
        <begin position="182"/>
        <end position="204"/>
    </location>
</feature>
<dbReference type="RefSeq" id="WP_006296990.1">
    <property type="nucleotide sequence ID" value="NZ_AEGR01000042.1"/>
</dbReference>
<feature type="region of interest" description="Disordered" evidence="3">
    <location>
        <begin position="1"/>
        <end position="21"/>
    </location>
</feature>
<dbReference type="NCBIfam" id="TIGR00254">
    <property type="entry name" value="GGDEF"/>
    <property type="match status" value="1"/>
</dbReference>
<dbReference type="PANTHER" id="PTHR45138:SF9">
    <property type="entry name" value="DIGUANYLATE CYCLASE DGCM-RELATED"/>
    <property type="match status" value="1"/>
</dbReference>
<dbReference type="InterPro" id="IPR050469">
    <property type="entry name" value="Diguanylate_Cyclase"/>
</dbReference>
<evidence type="ECO:0000256" key="3">
    <source>
        <dbReference type="SAM" id="MobiDB-lite"/>
    </source>
</evidence>
<dbReference type="CDD" id="cd01949">
    <property type="entry name" value="GGDEF"/>
    <property type="match status" value="1"/>
</dbReference>
<gene>
    <name evidence="7" type="ORF">HGR_04948</name>
</gene>
<evidence type="ECO:0000313" key="8">
    <source>
        <dbReference type="Proteomes" id="UP000016368"/>
    </source>
</evidence>
<evidence type="ECO:0000256" key="4">
    <source>
        <dbReference type="SAM" id="Phobius"/>
    </source>
</evidence>
<protein>
    <recommendedName>
        <fullName evidence="1">diguanylate cyclase</fullName>
        <ecNumber evidence="1">2.7.7.65</ecNumber>
    </recommendedName>
</protein>
<organism evidence="7 8">
    <name type="scientific">Hylemonella gracilis ATCC 19624</name>
    <dbReference type="NCBI Taxonomy" id="887062"/>
    <lineage>
        <taxon>Bacteria</taxon>
        <taxon>Pseudomonadati</taxon>
        <taxon>Pseudomonadota</taxon>
        <taxon>Betaproteobacteria</taxon>
        <taxon>Burkholderiales</taxon>
        <taxon>Comamonadaceae</taxon>
        <taxon>Hylemonella</taxon>
    </lineage>
</organism>
<dbReference type="eggNOG" id="COG3706">
    <property type="taxonomic scope" value="Bacteria"/>
</dbReference>
<proteinExistence type="predicted"/>
<dbReference type="Gene3D" id="3.30.70.270">
    <property type="match status" value="1"/>
</dbReference>
<feature type="compositionally biased region" description="Basic and acidic residues" evidence="3">
    <location>
        <begin position="1"/>
        <end position="10"/>
    </location>
</feature>
<dbReference type="GO" id="GO:0052621">
    <property type="term" value="F:diguanylate cyclase activity"/>
    <property type="evidence" value="ECO:0007669"/>
    <property type="project" value="UniProtKB-EC"/>
</dbReference>
<dbReference type="InterPro" id="IPR000160">
    <property type="entry name" value="GGDEF_dom"/>
</dbReference>
<comment type="caution">
    <text evidence="7">The sequence shown here is derived from an EMBL/GenBank/DDBJ whole genome shotgun (WGS) entry which is preliminary data.</text>
</comment>
<dbReference type="Gene3D" id="6.10.340.10">
    <property type="match status" value="1"/>
</dbReference>
<dbReference type="OrthoDB" id="9813903at2"/>
<evidence type="ECO:0000259" key="5">
    <source>
        <dbReference type="PROSITE" id="PS50885"/>
    </source>
</evidence>
<feature type="domain" description="GGDEF" evidence="6">
    <location>
        <begin position="318"/>
        <end position="461"/>
    </location>
</feature>
<dbReference type="AlphaFoldDB" id="F3KRB4"/>
<feature type="transmembrane region" description="Helical" evidence="4">
    <location>
        <begin position="50"/>
        <end position="70"/>
    </location>
</feature>
<dbReference type="Pfam" id="PF00990">
    <property type="entry name" value="GGDEF"/>
    <property type="match status" value="1"/>
</dbReference>
<dbReference type="InterPro" id="IPR029787">
    <property type="entry name" value="Nucleotide_cyclase"/>
</dbReference>
<dbReference type="PROSITE" id="PS50887">
    <property type="entry name" value="GGDEF"/>
    <property type="match status" value="1"/>
</dbReference>